<evidence type="ECO:0000313" key="2">
    <source>
        <dbReference type="EMBL" id="CAJ0598987.1"/>
    </source>
</evidence>
<accession>A0AA36M6U5</accession>
<dbReference type="Proteomes" id="UP001176961">
    <property type="component" value="Unassembled WGS sequence"/>
</dbReference>
<feature type="transmembrane region" description="Helical" evidence="1">
    <location>
        <begin position="28"/>
        <end position="47"/>
    </location>
</feature>
<proteinExistence type="predicted"/>
<feature type="transmembrane region" description="Helical" evidence="1">
    <location>
        <begin position="91"/>
        <end position="116"/>
    </location>
</feature>
<keyword evidence="1" id="KW-0472">Membrane</keyword>
<reference evidence="2" key="1">
    <citation type="submission" date="2023-07" db="EMBL/GenBank/DDBJ databases">
        <authorList>
            <consortium name="CYATHOMIX"/>
        </authorList>
    </citation>
    <scope>NUCLEOTIDE SEQUENCE</scope>
    <source>
        <strain evidence="2">N/A</strain>
    </source>
</reference>
<dbReference type="EMBL" id="CATQJL010000223">
    <property type="protein sequence ID" value="CAJ0598987.1"/>
    <property type="molecule type" value="Genomic_DNA"/>
</dbReference>
<name>A0AA36M6U5_CYLNA</name>
<dbReference type="AlphaFoldDB" id="A0AA36M6U5"/>
<organism evidence="2 3">
    <name type="scientific">Cylicocyclus nassatus</name>
    <name type="common">Nematode worm</name>
    <dbReference type="NCBI Taxonomy" id="53992"/>
    <lineage>
        <taxon>Eukaryota</taxon>
        <taxon>Metazoa</taxon>
        <taxon>Ecdysozoa</taxon>
        <taxon>Nematoda</taxon>
        <taxon>Chromadorea</taxon>
        <taxon>Rhabditida</taxon>
        <taxon>Rhabditina</taxon>
        <taxon>Rhabditomorpha</taxon>
        <taxon>Strongyloidea</taxon>
        <taxon>Strongylidae</taxon>
        <taxon>Cylicocyclus</taxon>
    </lineage>
</organism>
<protein>
    <submittedName>
        <fullName evidence="2">Uncharacterized protein</fullName>
    </submittedName>
</protein>
<keyword evidence="1" id="KW-0812">Transmembrane</keyword>
<sequence>MIIENVNNDKKQTTFAAMEGFIPCFDGHLPVISMLFFVLILGSAMSISSATMRMPKNNLYSNTSLMQGSALTTQSYRSSDSCVQMYEGLSLWLIMATTLPIIINFGTMFVIAITIYQVKQVKPLCDNLTSSTHWLSRTAVRVGIGPTAKKALVDYAKGKPEFAKLMAFPT</sequence>
<keyword evidence="3" id="KW-1185">Reference proteome</keyword>
<evidence type="ECO:0000256" key="1">
    <source>
        <dbReference type="SAM" id="Phobius"/>
    </source>
</evidence>
<keyword evidence="1" id="KW-1133">Transmembrane helix</keyword>
<gene>
    <name evidence="2" type="ORF">CYNAS_LOCUS10970</name>
</gene>
<comment type="caution">
    <text evidence="2">The sequence shown here is derived from an EMBL/GenBank/DDBJ whole genome shotgun (WGS) entry which is preliminary data.</text>
</comment>
<evidence type="ECO:0000313" key="3">
    <source>
        <dbReference type="Proteomes" id="UP001176961"/>
    </source>
</evidence>